<evidence type="ECO:0000256" key="1">
    <source>
        <dbReference type="SAM" id="Phobius"/>
    </source>
</evidence>
<proteinExistence type="predicted"/>
<gene>
    <name evidence="2" type="ORF">HGA02_15345</name>
</gene>
<dbReference type="PROSITE" id="PS51257">
    <property type="entry name" value="PROKAR_LIPOPROTEIN"/>
    <property type="match status" value="1"/>
</dbReference>
<keyword evidence="1" id="KW-0812">Transmembrane</keyword>
<keyword evidence="1" id="KW-1133">Transmembrane helix</keyword>
<feature type="transmembrane region" description="Helical" evidence="1">
    <location>
        <begin position="53"/>
        <end position="72"/>
    </location>
</feature>
<dbReference type="Proteomes" id="UP000777774">
    <property type="component" value="Unassembled WGS sequence"/>
</dbReference>
<feature type="transmembrane region" description="Helical" evidence="1">
    <location>
        <begin position="28"/>
        <end position="46"/>
    </location>
</feature>
<dbReference type="EMBL" id="JAAXOY010000479">
    <property type="protein sequence ID" value="NKY40849.1"/>
    <property type="molecule type" value="Genomic_DNA"/>
</dbReference>
<comment type="caution">
    <text evidence="2">The sequence shown here is derived from an EMBL/GenBank/DDBJ whole genome shotgun (WGS) entry which is preliminary data.</text>
</comment>
<organism evidence="2 3">
    <name type="scientific">Cellulomonas septica</name>
    <dbReference type="NCBI Taxonomy" id="285080"/>
    <lineage>
        <taxon>Bacteria</taxon>
        <taxon>Bacillati</taxon>
        <taxon>Actinomycetota</taxon>
        <taxon>Actinomycetes</taxon>
        <taxon>Micrococcales</taxon>
        <taxon>Cellulomonadaceae</taxon>
        <taxon>Cellulomonas</taxon>
    </lineage>
</organism>
<dbReference type="RefSeq" id="WP_168679911.1">
    <property type="nucleotide sequence ID" value="NZ_JAAXOY010000479.1"/>
</dbReference>
<protein>
    <submittedName>
        <fullName evidence="2">Uncharacterized protein</fullName>
    </submittedName>
</protein>
<feature type="transmembrane region" description="Helical" evidence="1">
    <location>
        <begin position="136"/>
        <end position="156"/>
    </location>
</feature>
<accession>A0ABX1K400</accession>
<reference evidence="2 3" key="1">
    <citation type="submission" date="2020-04" db="EMBL/GenBank/DDBJ databases">
        <title>MicrobeNet Type strains.</title>
        <authorList>
            <person name="Nicholson A.C."/>
        </authorList>
    </citation>
    <scope>NUCLEOTIDE SEQUENCE [LARGE SCALE GENOMIC DNA]</scope>
    <source>
        <strain evidence="2 3">ATCC BAA-787</strain>
    </source>
</reference>
<feature type="transmembrane region" description="Helical" evidence="1">
    <location>
        <begin position="78"/>
        <end position="99"/>
    </location>
</feature>
<evidence type="ECO:0000313" key="2">
    <source>
        <dbReference type="EMBL" id="NKY40849.1"/>
    </source>
</evidence>
<keyword evidence="1" id="KW-0472">Membrane</keyword>
<name>A0ABX1K400_9CELL</name>
<feature type="transmembrane region" description="Helical" evidence="1">
    <location>
        <begin position="188"/>
        <end position="208"/>
    </location>
</feature>
<evidence type="ECO:0000313" key="3">
    <source>
        <dbReference type="Proteomes" id="UP000777774"/>
    </source>
</evidence>
<feature type="transmembrane region" description="Helical" evidence="1">
    <location>
        <begin position="220"/>
        <end position="243"/>
    </location>
</feature>
<keyword evidence="3" id="KW-1185">Reference proteome</keyword>
<sequence length="244" mass="24385">MQLATRAVVTAVLATVVAVAGYVGLYPLAAACAVLVLLVAVGWPPLANLPFGTGTSVVVALAGLGSVAVVTLEEEQPYLERLPVVFAAAVVLAFLAELVRRDGRVRLVESVSGTVAGALVAVAATGWIAIARGPEGEALVVTAALALAVGSVVVAIHLPVWMGVLATTASSAAAGAVAGLVLPDFDPVAGGLLGVAVGILVAALHALFDRMEALARWRPSLAVVVLPVTVTGLLVYVVGRVLVG</sequence>
<feature type="transmembrane region" description="Helical" evidence="1">
    <location>
        <begin position="111"/>
        <end position="130"/>
    </location>
</feature>